<accession>A0A919NJS4</accession>
<dbReference type="SUPFAM" id="SSF109854">
    <property type="entry name" value="DinB/YfiT-like putative metalloenzymes"/>
    <property type="match status" value="1"/>
</dbReference>
<sequence>MVDSSASLVRVRPAQDAGERKTLTTLLDFLRGTVVAKVAGLTDEQAFGRSVPASTLTPAGLVKHLTGVERFWFSIDFADHDLPEPWTDEEPGAFAIAPGDTLADLVDAYRAECARSAAVIADAALDDRARADGQSFTLRYALAHMIEETARHCGHLDLLRESIDGEVGE</sequence>
<evidence type="ECO:0008006" key="3">
    <source>
        <dbReference type="Google" id="ProtNLM"/>
    </source>
</evidence>
<dbReference type="Gene3D" id="1.20.120.450">
    <property type="entry name" value="dinb family like domain"/>
    <property type="match status" value="1"/>
</dbReference>
<gene>
    <name evidence="1" type="ORF">Ate02nite_20160</name>
</gene>
<name>A0A919NJS4_9ACTN</name>
<comment type="caution">
    <text evidence="1">The sequence shown here is derived from an EMBL/GenBank/DDBJ whole genome shotgun (WGS) entry which is preliminary data.</text>
</comment>
<dbReference type="RefSeq" id="WP_203802652.1">
    <property type="nucleotide sequence ID" value="NZ_BOMY01000013.1"/>
</dbReference>
<organism evidence="1 2">
    <name type="scientific">Paractinoplanes tereljensis</name>
    <dbReference type="NCBI Taxonomy" id="571912"/>
    <lineage>
        <taxon>Bacteria</taxon>
        <taxon>Bacillati</taxon>
        <taxon>Actinomycetota</taxon>
        <taxon>Actinomycetes</taxon>
        <taxon>Micromonosporales</taxon>
        <taxon>Micromonosporaceae</taxon>
        <taxon>Paractinoplanes</taxon>
    </lineage>
</organism>
<protein>
    <recommendedName>
        <fullName evidence="3">Mini-circle protein</fullName>
    </recommendedName>
</protein>
<dbReference type="AlphaFoldDB" id="A0A919NJS4"/>
<dbReference type="EMBL" id="BOMY01000013">
    <property type="protein sequence ID" value="GIF19286.1"/>
    <property type="molecule type" value="Genomic_DNA"/>
</dbReference>
<reference evidence="1" key="1">
    <citation type="submission" date="2021-01" db="EMBL/GenBank/DDBJ databases">
        <title>Whole genome shotgun sequence of Actinoplanes tereljensis NBRC 105297.</title>
        <authorList>
            <person name="Komaki H."/>
            <person name="Tamura T."/>
        </authorList>
    </citation>
    <scope>NUCLEOTIDE SEQUENCE</scope>
    <source>
        <strain evidence="1">NBRC 105297</strain>
    </source>
</reference>
<keyword evidence="2" id="KW-1185">Reference proteome</keyword>
<dbReference type="Proteomes" id="UP000623608">
    <property type="component" value="Unassembled WGS sequence"/>
</dbReference>
<dbReference type="Pfam" id="PF04978">
    <property type="entry name" value="MST"/>
    <property type="match status" value="1"/>
</dbReference>
<evidence type="ECO:0000313" key="1">
    <source>
        <dbReference type="EMBL" id="GIF19286.1"/>
    </source>
</evidence>
<dbReference type="InterPro" id="IPR007061">
    <property type="entry name" value="MST-like"/>
</dbReference>
<proteinExistence type="predicted"/>
<evidence type="ECO:0000313" key="2">
    <source>
        <dbReference type="Proteomes" id="UP000623608"/>
    </source>
</evidence>
<dbReference type="InterPro" id="IPR034660">
    <property type="entry name" value="DinB/YfiT-like"/>
</dbReference>